<name>A0A6J7E3S3_9ZZZZ</name>
<sequence length="34" mass="3583">MAAKSPQKAAAKKQGKSLKEKRAVKKEKKGTNGG</sequence>
<evidence type="ECO:0000256" key="1">
    <source>
        <dbReference type="SAM" id="MobiDB-lite"/>
    </source>
</evidence>
<proteinExistence type="predicted"/>
<dbReference type="EMBL" id="CAFBLP010000022">
    <property type="protein sequence ID" value="CAB4875895.1"/>
    <property type="molecule type" value="Genomic_DNA"/>
</dbReference>
<organism evidence="2">
    <name type="scientific">freshwater metagenome</name>
    <dbReference type="NCBI Taxonomy" id="449393"/>
    <lineage>
        <taxon>unclassified sequences</taxon>
        <taxon>metagenomes</taxon>
        <taxon>ecological metagenomes</taxon>
    </lineage>
</organism>
<accession>A0A6J7E3S3</accession>
<protein>
    <submittedName>
        <fullName evidence="2">Unannotated protein</fullName>
    </submittedName>
</protein>
<dbReference type="AlphaFoldDB" id="A0A6J7E3S3"/>
<feature type="region of interest" description="Disordered" evidence="1">
    <location>
        <begin position="1"/>
        <end position="34"/>
    </location>
</feature>
<gene>
    <name evidence="2" type="ORF">UFOPK3376_01124</name>
</gene>
<reference evidence="2" key="1">
    <citation type="submission" date="2020-05" db="EMBL/GenBank/DDBJ databases">
        <authorList>
            <person name="Chiriac C."/>
            <person name="Salcher M."/>
            <person name="Ghai R."/>
            <person name="Kavagutti S V."/>
        </authorList>
    </citation>
    <scope>NUCLEOTIDE SEQUENCE</scope>
</reference>
<evidence type="ECO:0000313" key="2">
    <source>
        <dbReference type="EMBL" id="CAB4875895.1"/>
    </source>
</evidence>